<dbReference type="STRING" id="1654360.EA58_06035"/>
<accession>A0A066RYM3</accession>
<proteinExistence type="predicted"/>
<protein>
    <recommendedName>
        <fullName evidence="2">DUF547 domain-containing protein</fullName>
    </recommendedName>
</protein>
<dbReference type="EMBL" id="JMIB01000008">
    <property type="protein sequence ID" value="KDM92498.1"/>
    <property type="molecule type" value="Genomic_DNA"/>
</dbReference>
<comment type="caution">
    <text evidence="3">The sequence shown here is derived from an EMBL/GenBank/DDBJ whole genome shotgun (WGS) entry which is preliminary data.</text>
</comment>
<reference evidence="3 4" key="1">
    <citation type="submission" date="2014-04" db="EMBL/GenBank/DDBJ databases">
        <title>Draft genome sequence of Photobacterium halotolerans S2753: a solonamide, ngercheumicin and holomycin producer.</title>
        <authorList>
            <person name="Machado H.R."/>
            <person name="Gram L."/>
        </authorList>
    </citation>
    <scope>NUCLEOTIDE SEQUENCE [LARGE SCALE GENOMIC DNA]</scope>
    <source>
        <strain evidence="3 4">S2753</strain>
    </source>
</reference>
<dbReference type="PANTHER" id="PTHR46361:SF3">
    <property type="entry name" value="ELECTRON CARRIER_ PROTEIN DISULFIDE OXIDOREDUCTASE"/>
    <property type="match status" value="1"/>
</dbReference>
<dbReference type="Proteomes" id="UP000027192">
    <property type="component" value="Unassembled WGS sequence"/>
</dbReference>
<dbReference type="InterPro" id="IPR006869">
    <property type="entry name" value="DUF547"/>
</dbReference>
<evidence type="ECO:0000313" key="3">
    <source>
        <dbReference type="EMBL" id="KDM92498.1"/>
    </source>
</evidence>
<feature type="domain" description="DUF547" evidence="2">
    <location>
        <begin position="87"/>
        <end position="198"/>
    </location>
</feature>
<keyword evidence="1" id="KW-0732">Signal</keyword>
<dbReference type="AlphaFoldDB" id="A0A066RYM3"/>
<dbReference type="PANTHER" id="PTHR46361">
    <property type="entry name" value="ELECTRON CARRIER/ PROTEIN DISULFIDE OXIDOREDUCTASE"/>
    <property type="match status" value="1"/>
</dbReference>
<evidence type="ECO:0000313" key="4">
    <source>
        <dbReference type="Proteomes" id="UP000027192"/>
    </source>
</evidence>
<name>A0A066RYM3_9GAMM</name>
<organism evidence="3 4">
    <name type="scientific">Photobacterium galatheae</name>
    <dbReference type="NCBI Taxonomy" id="1654360"/>
    <lineage>
        <taxon>Bacteria</taxon>
        <taxon>Pseudomonadati</taxon>
        <taxon>Pseudomonadota</taxon>
        <taxon>Gammaproteobacteria</taxon>
        <taxon>Vibrionales</taxon>
        <taxon>Vibrionaceae</taxon>
        <taxon>Photobacterium</taxon>
    </lineage>
</organism>
<gene>
    <name evidence="3" type="ORF">EA58_06035</name>
</gene>
<keyword evidence="4" id="KW-1185">Reference proteome</keyword>
<feature type="signal peptide" evidence="1">
    <location>
        <begin position="1"/>
        <end position="18"/>
    </location>
</feature>
<evidence type="ECO:0000259" key="2">
    <source>
        <dbReference type="Pfam" id="PF04784"/>
    </source>
</evidence>
<evidence type="ECO:0000256" key="1">
    <source>
        <dbReference type="SAM" id="SignalP"/>
    </source>
</evidence>
<sequence>MSVFALLFLLSLSSAVTAAPKADLWPYWQTSNPNSATQVDHSAWQNLLNTYLLVAPEQTRFRYAAVSAKDKTSLNQYIAGLTSRDPRRLNRNEQFAYWVNLYNALTVKVILDHYPVSSITKLGGLFSFGPWDDKLVTIDGKKLSLNDIEHRILRPIWQDKRIHYVVNCASLGCPDLLPEVMHADRLNAQLDGAARRFINSPKGVDDQGGKVRLSSIYDWYQSDFGSLTDLQKHLNNYRKQPVTLTKPSYDYDWRLNEFR</sequence>
<feature type="chain" id="PRO_5001629793" description="DUF547 domain-containing protein" evidence="1">
    <location>
        <begin position="19"/>
        <end position="259"/>
    </location>
</feature>
<dbReference type="Pfam" id="PF04784">
    <property type="entry name" value="DUF547"/>
    <property type="match status" value="1"/>
</dbReference>